<name>U1HGS4_ENDPU</name>
<evidence type="ECO:0000259" key="1">
    <source>
        <dbReference type="PROSITE" id="PS50181"/>
    </source>
</evidence>
<evidence type="ECO:0000313" key="2">
    <source>
        <dbReference type="EMBL" id="ERF68044.1"/>
    </source>
</evidence>
<dbReference type="HOGENOM" id="CLU_1235012_0_0_1"/>
<dbReference type="AlphaFoldDB" id="U1HGS4"/>
<dbReference type="OrthoDB" id="4115269at2759"/>
<protein>
    <recommendedName>
        <fullName evidence="1">F-box domain-containing protein</fullName>
    </recommendedName>
</protein>
<keyword evidence="3" id="KW-1185">Reference proteome</keyword>
<dbReference type="SUPFAM" id="SSF81383">
    <property type="entry name" value="F-box domain"/>
    <property type="match status" value="1"/>
</dbReference>
<feature type="domain" description="F-box" evidence="1">
    <location>
        <begin position="68"/>
        <end position="111"/>
    </location>
</feature>
<dbReference type="Pfam" id="PF12937">
    <property type="entry name" value="F-box-like"/>
    <property type="match status" value="1"/>
</dbReference>
<dbReference type="Gene3D" id="1.20.1280.50">
    <property type="match status" value="1"/>
</dbReference>
<sequence length="224" mass="25776">MPRSAASIWAVPGLKAGRDALYRGFVLPHLIADGPMKMIRFPDNMLNTTSVLSQPPAATGRRYRAKKKFDLAGLPNEILLIIFDYLDVFDSATLALTCKHLAGIASTYSKLDLPEDKACKYRAHKPHEAADFLKKRVGDRFFSKRLRYCWGCKIYVPRMKSHWKRKLGKKCWESRPRGRDRNRVTFAEWWATSQTQQMLAQWDKGKALKCPRCKYCRDGFSLVS</sequence>
<dbReference type="EMBL" id="KE721552">
    <property type="protein sequence ID" value="ERF68044.1"/>
    <property type="molecule type" value="Genomic_DNA"/>
</dbReference>
<reference evidence="3" key="1">
    <citation type="journal article" date="2014" name="BMC Genomics">
        <title>Genome characteristics reveal the impact of lichenization on lichen-forming fungus Endocarpon pusillum Hedwig (Verrucariales, Ascomycota).</title>
        <authorList>
            <person name="Wang Y.-Y."/>
            <person name="Liu B."/>
            <person name="Zhang X.-Y."/>
            <person name="Zhou Q.-M."/>
            <person name="Zhang T."/>
            <person name="Li H."/>
            <person name="Yu Y.-F."/>
            <person name="Zhang X.-L."/>
            <person name="Hao X.-Y."/>
            <person name="Wang M."/>
            <person name="Wang L."/>
            <person name="Wei J.-C."/>
        </authorList>
    </citation>
    <scope>NUCLEOTIDE SEQUENCE [LARGE SCALE GENOMIC DNA]</scope>
    <source>
        <strain evidence="3">Z07020 / HMAS-L-300199</strain>
    </source>
</reference>
<proteinExistence type="predicted"/>
<organism evidence="2 3">
    <name type="scientific">Endocarpon pusillum (strain Z07020 / HMAS-L-300199)</name>
    <name type="common">Lichen-forming fungus</name>
    <dbReference type="NCBI Taxonomy" id="1263415"/>
    <lineage>
        <taxon>Eukaryota</taxon>
        <taxon>Fungi</taxon>
        <taxon>Dikarya</taxon>
        <taxon>Ascomycota</taxon>
        <taxon>Pezizomycotina</taxon>
        <taxon>Eurotiomycetes</taxon>
        <taxon>Chaetothyriomycetidae</taxon>
        <taxon>Verrucariales</taxon>
        <taxon>Verrucariaceae</taxon>
        <taxon>Endocarpon</taxon>
    </lineage>
</organism>
<dbReference type="RefSeq" id="XP_007806329.1">
    <property type="nucleotide sequence ID" value="XM_007808138.1"/>
</dbReference>
<dbReference type="InterPro" id="IPR036047">
    <property type="entry name" value="F-box-like_dom_sf"/>
</dbReference>
<dbReference type="GeneID" id="19241374"/>
<dbReference type="InterPro" id="IPR001810">
    <property type="entry name" value="F-box_dom"/>
</dbReference>
<gene>
    <name evidence="2" type="ORF">EPUS_06434</name>
</gene>
<dbReference type="PROSITE" id="PS50181">
    <property type="entry name" value="FBOX"/>
    <property type="match status" value="1"/>
</dbReference>
<dbReference type="Proteomes" id="UP000019373">
    <property type="component" value="Unassembled WGS sequence"/>
</dbReference>
<accession>U1HGS4</accession>
<evidence type="ECO:0000313" key="3">
    <source>
        <dbReference type="Proteomes" id="UP000019373"/>
    </source>
</evidence>
<dbReference type="CDD" id="cd09917">
    <property type="entry name" value="F-box_SF"/>
    <property type="match status" value="1"/>
</dbReference>